<organism evidence="1 2">
    <name type="scientific">Gossypium arboreum</name>
    <name type="common">Tree cotton</name>
    <name type="synonym">Gossypium nanking</name>
    <dbReference type="NCBI Taxonomy" id="29729"/>
    <lineage>
        <taxon>Eukaryota</taxon>
        <taxon>Viridiplantae</taxon>
        <taxon>Streptophyta</taxon>
        <taxon>Embryophyta</taxon>
        <taxon>Tracheophyta</taxon>
        <taxon>Spermatophyta</taxon>
        <taxon>Magnoliopsida</taxon>
        <taxon>eudicotyledons</taxon>
        <taxon>Gunneridae</taxon>
        <taxon>Pentapetalae</taxon>
        <taxon>rosids</taxon>
        <taxon>malvids</taxon>
        <taxon>Malvales</taxon>
        <taxon>Malvaceae</taxon>
        <taxon>Malvoideae</taxon>
        <taxon>Gossypium</taxon>
    </lineage>
</organism>
<gene>
    <name evidence="1" type="ORF">PVK06_035567</name>
</gene>
<comment type="caution">
    <text evidence="1">The sequence shown here is derived from an EMBL/GenBank/DDBJ whole genome shotgun (WGS) entry which is preliminary data.</text>
</comment>
<accession>A0ABR0NH50</accession>
<evidence type="ECO:0008006" key="3">
    <source>
        <dbReference type="Google" id="ProtNLM"/>
    </source>
</evidence>
<reference evidence="1 2" key="1">
    <citation type="submission" date="2023-03" db="EMBL/GenBank/DDBJ databases">
        <title>WGS of Gossypium arboreum.</title>
        <authorList>
            <person name="Yu D."/>
        </authorList>
    </citation>
    <scope>NUCLEOTIDE SEQUENCE [LARGE SCALE GENOMIC DNA]</scope>
    <source>
        <tissue evidence="1">Leaf</tissue>
    </source>
</reference>
<sequence>MAGVVNECFSNLFKSGGRKRFESGLEGMNSCIIEDMNWELREVYKFEIQIALKEMTPLKAAGDNGYPTVFFQTFWHIVGKDVGEYYLNVLNGVTVDIDVDDEKGKKNKRCKGNYPFNSWSSVWATKKLLQEGMAWRMGREAILQIPLARHSREGCRKWGRDAEAHFWVCNSNKDWLAVKEIWEGVVLGSMTVVNMHAPTSFAAEAMACLQAVQAGLKFGY</sequence>
<evidence type="ECO:0000313" key="1">
    <source>
        <dbReference type="EMBL" id="KAK5794345.1"/>
    </source>
</evidence>
<dbReference type="Proteomes" id="UP001358586">
    <property type="component" value="Chromosome 10"/>
</dbReference>
<name>A0ABR0NH50_GOSAR</name>
<keyword evidence="2" id="KW-1185">Reference proteome</keyword>
<protein>
    <recommendedName>
        <fullName evidence="3">Reverse transcriptase</fullName>
    </recommendedName>
</protein>
<evidence type="ECO:0000313" key="2">
    <source>
        <dbReference type="Proteomes" id="UP001358586"/>
    </source>
</evidence>
<dbReference type="EMBL" id="JARKNE010000010">
    <property type="protein sequence ID" value="KAK5794345.1"/>
    <property type="molecule type" value="Genomic_DNA"/>
</dbReference>
<proteinExistence type="predicted"/>